<evidence type="ECO:0000256" key="6">
    <source>
        <dbReference type="PROSITE-ProRule" id="PRU00302"/>
    </source>
</evidence>
<name>A0ABN8MWC1_9CNID</name>
<sequence>MIAFLYISVFLLGNSWTGLCQDWLKVSETQLLKLRNEHNSYNHSKSDILFLIDTSYSLSDSDFAEEKKFITNLLNVISVGMEATRVEVIPFGFSASIFIDQVSKPDLGKNKCTFNEKFNPMPRGNGAATNMKAAFELAFSVCLGNSSTQKRTPLKQVKTTVILLTDGRWNWPWQNPSPVSLAAQLQTAFVEVFAIGVGNIDYNQLKQLVKDPDKQAFHLKDFDQFSELATYLRGGKLVLDPYEQVWEIREVDAEKCNNNCDIVAACSCGLVYGDYKCACPKGMYGSGVKGDCEQCPPSTYKDFVGYADSCTACPVNSGHSGMGKISIDTCECFEGYWHSQDQINCTIRSCDALSAPANGTILGSCNKTYQSECTFQCDQAYELSGSKTRQCIVDENNIMAWSGTRVECKERRCEIPYVANATVPTGTCTTVALTYLTRCSFNCRRGYERSGSETITCQLDKTWSPSPPVCNPITCPVLRPASVGYYSPATCGDRESPVDASVS</sequence>
<dbReference type="SUPFAM" id="SSF53300">
    <property type="entry name" value="vWA-like"/>
    <property type="match status" value="1"/>
</dbReference>
<dbReference type="Gene3D" id="3.40.50.410">
    <property type="entry name" value="von Willebrand factor, type A domain"/>
    <property type="match status" value="1"/>
</dbReference>
<feature type="signal peptide" evidence="7">
    <location>
        <begin position="1"/>
        <end position="20"/>
    </location>
</feature>
<dbReference type="SMART" id="SM00327">
    <property type="entry name" value="VWA"/>
    <property type="match status" value="1"/>
</dbReference>
<keyword evidence="4 6" id="KW-1015">Disulfide bond</keyword>
<dbReference type="InterPro" id="IPR035976">
    <property type="entry name" value="Sushi/SCR/CCP_sf"/>
</dbReference>
<dbReference type="Proteomes" id="UP001159405">
    <property type="component" value="Unassembled WGS sequence"/>
</dbReference>
<feature type="disulfide bond" evidence="6">
    <location>
        <begin position="443"/>
        <end position="470"/>
    </location>
</feature>
<dbReference type="SUPFAM" id="SSF57535">
    <property type="entry name" value="Complement control module/SCR domain"/>
    <property type="match status" value="2"/>
</dbReference>
<dbReference type="EMBL" id="CALNXK010000004">
    <property type="protein sequence ID" value="CAH3035796.1"/>
    <property type="molecule type" value="Genomic_DNA"/>
</dbReference>
<keyword evidence="2 7" id="KW-0732">Signal</keyword>
<evidence type="ECO:0000259" key="9">
    <source>
        <dbReference type="PROSITE" id="PS50923"/>
    </source>
</evidence>
<evidence type="ECO:0000313" key="11">
    <source>
        <dbReference type="Proteomes" id="UP001159405"/>
    </source>
</evidence>
<organism evidence="10 11">
    <name type="scientific">Porites lobata</name>
    <dbReference type="NCBI Taxonomy" id="104759"/>
    <lineage>
        <taxon>Eukaryota</taxon>
        <taxon>Metazoa</taxon>
        <taxon>Cnidaria</taxon>
        <taxon>Anthozoa</taxon>
        <taxon>Hexacorallia</taxon>
        <taxon>Scleractinia</taxon>
        <taxon>Fungiina</taxon>
        <taxon>Poritidae</taxon>
        <taxon>Porites</taxon>
    </lineage>
</organism>
<keyword evidence="1 6" id="KW-0768">Sushi</keyword>
<proteinExistence type="predicted"/>
<feature type="domain" description="VWFA" evidence="8">
    <location>
        <begin position="47"/>
        <end position="232"/>
    </location>
</feature>
<dbReference type="CDD" id="cd01450">
    <property type="entry name" value="vWFA_subfamily_ECM"/>
    <property type="match status" value="1"/>
</dbReference>
<evidence type="ECO:0000256" key="4">
    <source>
        <dbReference type="ARBA" id="ARBA00023157"/>
    </source>
</evidence>
<dbReference type="PANTHER" id="PTHR46393:SF7">
    <property type="entry name" value="COMPLEMENT C2"/>
    <property type="match status" value="1"/>
</dbReference>
<feature type="domain" description="Sushi" evidence="9">
    <location>
        <begin position="411"/>
        <end position="472"/>
    </location>
</feature>
<dbReference type="PANTHER" id="PTHR46393">
    <property type="entry name" value="SUSHI DOMAIN-CONTAINING PROTEIN"/>
    <property type="match status" value="1"/>
</dbReference>
<dbReference type="PROSITE" id="PS50923">
    <property type="entry name" value="SUSHI"/>
    <property type="match status" value="2"/>
</dbReference>
<evidence type="ECO:0000256" key="7">
    <source>
        <dbReference type="SAM" id="SignalP"/>
    </source>
</evidence>
<protein>
    <submittedName>
        <fullName evidence="10">Uncharacterized protein</fullName>
    </submittedName>
</protein>
<dbReference type="SMART" id="SM01411">
    <property type="entry name" value="Ephrin_rec_like"/>
    <property type="match status" value="1"/>
</dbReference>
<evidence type="ECO:0000259" key="8">
    <source>
        <dbReference type="PROSITE" id="PS50234"/>
    </source>
</evidence>
<dbReference type="SMART" id="SM00032">
    <property type="entry name" value="CCP"/>
    <property type="match status" value="2"/>
</dbReference>
<dbReference type="InterPro" id="IPR002035">
    <property type="entry name" value="VWF_A"/>
</dbReference>
<reference evidence="10 11" key="1">
    <citation type="submission" date="2022-05" db="EMBL/GenBank/DDBJ databases">
        <authorList>
            <consortium name="Genoscope - CEA"/>
            <person name="William W."/>
        </authorList>
    </citation>
    <scope>NUCLEOTIDE SEQUENCE [LARGE SCALE GENOMIC DNA]</scope>
</reference>
<dbReference type="Pfam" id="PF00084">
    <property type="entry name" value="Sushi"/>
    <property type="match status" value="2"/>
</dbReference>
<dbReference type="InterPro" id="IPR036465">
    <property type="entry name" value="vWFA_dom_sf"/>
</dbReference>
<accession>A0ABN8MWC1</accession>
<feature type="chain" id="PRO_5046454609" evidence="7">
    <location>
        <begin position="21"/>
        <end position="503"/>
    </location>
</feature>
<feature type="domain" description="Sushi" evidence="9">
    <location>
        <begin position="348"/>
        <end position="410"/>
    </location>
</feature>
<gene>
    <name evidence="10" type="ORF">PLOB_00031172</name>
</gene>
<comment type="caution">
    <text evidence="10">The sequence shown here is derived from an EMBL/GenBank/DDBJ whole genome shotgun (WGS) entry which is preliminary data.</text>
</comment>
<comment type="caution">
    <text evidence="6">Lacks conserved residue(s) required for the propagation of feature annotation.</text>
</comment>
<evidence type="ECO:0000256" key="5">
    <source>
        <dbReference type="ARBA" id="ARBA00023180"/>
    </source>
</evidence>
<keyword evidence="11" id="KW-1185">Reference proteome</keyword>
<evidence type="ECO:0000256" key="2">
    <source>
        <dbReference type="ARBA" id="ARBA00022729"/>
    </source>
</evidence>
<keyword evidence="5" id="KW-0325">Glycoprotein</keyword>
<evidence type="ECO:0000313" key="10">
    <source>
        <dbReference type="EMBL" id="CAH3035796.1"/>
    </source>
</evidence>
<dbReference type="Pfam" id="PF00092">
    <property type="entry name" value="VWA"/>
    <property type="match status" value="1"/>
</dbReference>
<dbReference type="PROSITE" id="PS50234">
    <property type="entry name" value="VWFA"/>
    <property type="match status" value="1"/>
</dbReference>
<dbReference type="CDD" id="cd00033">
    <property type="entry name" value="CCP"/>
    <property type="match status" value="2"/>
</dbReference>
<evidence type="ECO:0000256" key="3">
    <source>
        <dbReference type="ARBA" id="ARBA00022737"/>
    </source>
</evidence>
<keyword evidence="3" id="KW-0677">Repeat</keyword>
<evidence type="ECO:0000256" key="1">
    <source>
        <dbReference type="ARBA" id="ARBA00022659"/>
    </source>
</evidence>
<dbReference type="Gene3D" id="2.10.70.10">
    <property type="entry name" value="Complement Module, domain 1"/>
    <property type="match status" value="2"/>
</dbReference>
<dbReference type="InterPro" id="IPR000436">
    <property type="entry name" value="Sushi_SCR_CCP_dom"/>
</dbReference>